<reference evidence="8 9" key="1">
    <citation type="journal article" date="2018" name="IMA Fungus">
        <title>IMA Genome-F 9: Draft genome sequence of Annulohypoxylon stygium, Aspergillus mulundensis, Berkeleyomyces basicola (syn. Thielaviopsis basicola), Ceratocystis smalleyi, two Cercospora beticola strains, Coleophoma cylindrospora, Fusarium fracticaudum, Phialophora cf. hyalina, and Morchella septimelata.</title>
        <authorList>
            <person name="Wingfield B.D."/>
            <person name="Bills G.F."/>
            <person name="Dong Y."/>
            <person name="Huang W."/>
            <person name="Nel W.J."/>
            <person name="Swalarsk-Parry B.S."/>
            <person name="Vaghefi N."/>
            <person name="Wilken P.M."/>
            <person name="An Z."/>
            <person name="de Beer Z.W."/>
            <person name="De Vos L."/>
            <person name="Chen L."/>
            <person name="Duong T.A."/>
            <person name="Gao Y."/>
            <person name="Hammerbacher A."/>
            <person name="Kikkert J.R."/>
            <person name="Li Y."/>
            <person name="Li H."/>
            <person name="Li K."/>
            <person name="Li Q."/>
            <person name="Liu X."/>
            <person name="Ma X."/>
            <person name="Naidoo K."/>
            <person name="Pethybridge S.J."/>
            <person name="Sun J."/>
            <person name="Steenkamp E.T."/>
            <person name="van der Nest M.A."/>
            <person name="van Wyk S."/>
            <person name="Wingfield M.J."/>
            <person name="Xiong C."/>
            <person name="Yue Q."/>
            <person name="Zhang X."/>
        </authorList>
    </citation>
    <scope>NUCLEOTIDE SEQUENCE [LARGE SCALE GENOMIC DNA]</scope>
    <source>
        <strain evidence="8 9">BP6252</strain>
    </source>
</reference>
<dbReference type="Proteomes" id="UP000256645">
    <property type="component" value="Unassembled WGS sequence"/>
</dbReference>
<protein>
    <submittedName>
        <fullName evidence="8">Uncharacterized protein</fullName>
    </submittedName>
</protein>
<dbReference type="GO" id="GO:0005739">
    <property type="term" value="C:mitochondrion"/>
    <property type="evidence" value="ECO:0007669"/>
    <property type="project" value="UniProtKB-SubCell"/>
</dbReference>
<evidence type="ECO:0000256" key="1">
    <source>
        <dbReference type="ARBA" id="ARBA00004173"/>
    </source>
</evidence>
<dbReference type="PANTHER" id="PTHR48182">
    <property type="entry name" value="PROTEIN SERAC1"/>
    <property type="match status" value="1"/>
</dbReference>
<evidence type="ECO:0000256" key="4">
    <source>
        <dbReference type="ARBA" id="ARBA00022824"/>
    </source>
</evidence>
<evidence type="ECO:0000256" key="5">
    <source>
        <dbReference type="ARBA" id="ARBA00023128"/>
    </source>
</evidence>
<accession>A0A3D8QNK2</accession>
<evidence type="ECO:0000256" key="7">
    <source>
        <dbReference type="SAM" id="MobiDB-lite"/>
    </source>
</evidence>
<organism evidence="8 9">
    <name type="scientific">Coleophoma cylindrospora</name>
    <dbReference type="NCBI Taxonomy" id="1849047"/>
    <lineage>
        <taxon>Eukaryota</taxon>
        <taxon>Fungi</taxon>
        <taxon>Dikarya</taxon>
        <taxon>Ascomycota</taxon>
        <taxon>Pezizomycotina</taxon>
        <taxon>Leotiomycetes</taxon>
        <taxon>Helotiales</taxon>
        <taxon>Dermateaceae</taxon>
        <taxon>Coleophoma</taxon>
    </lineage>
</organism>
<keyword evidence="5" id="KW-0496">Mitochondrion</keyword>
<keyword evidence="6" id="KW-0472">Membrane</keyword>
<evidence type="ECO:0000256" key="3">
    <source>
        <dbReference type="ARBA" id="ARBA00004370"/>
    </source>
</evidence>
<dbReference type="GO" id="GO:0016020">
    <property type="term" value="C:membrane"/>
    <property type="evidence" value="ECO:0007669"/>
    <property type="project" value="UniProtKB-SubCell"/>
</dbReference>
<comment type="subcellular location">
    <subcellularLocation>
        <location evidence="2">Endoplasmic reticulum</location>
    </subcellularLocation>
    <subcellularLocation>
        <location evidence="3">Membrane</location>
    </subcellularLocation>
    <subcellularLocation>
        <location evidence="1">Mitochondrion</location>
    </subcellularLocation>
</comment>
<dbReference type="AlphaFoldDB" id="A0A3D8QNK2"/>
<evidence type="ECO:0000256" key="2">
    <source>
        <dbReference type="ARBA" id="ARBA00004240"/>
    </source>
</evidence>
<proteinExistence type="predicted"/>
<evidence type="ECO:0000313" key="9">
    <source>
        <dbReference type="Proteomes" id="UP000256645"/>
    </source>
</evidence>
<feature type="compositionally biased region" description="Basic residues" evidence="7">
    <location>
        <begin position="1"/>
        <end position="11"/>
    </location>
</feature>
<feature type="compositionally biased region" description="Low complexity" evidence="7">
    <location>
        <begin position="19"/>
        <end position="34"/>
    </location>
</feature>
<name>A0A3D8QNK2_9HELO</name>
<comment type="caution">
    <text evidence="8">The sequence shown here is derived from an EMBL/GenBank/DDBJ whole genome shotgun (WGS) entry which is preliminary data.</text>
</comment>
<evidence type="ECO:0000256" key="6">
    <source>
        <dbReference type="ARBA" id="ARBA00023136"/>
    </source>
</evidence>
<dbReference type="OrthoDB" id="427518at2759"/>
<dbReference type="PANTHER" id="PTHR48182:SF2">
    <property type="entry name" value="PROTEIN SERAC1"/>
    <property type="match status" value="1"/>
</dbReference>
<keyword evidence="9" id="KW-1185">Reference proteome</keyword>
<dbReference type="InterPro" id="IPR052374">
    <property type="entry name" value="SERAC1"/>
</dbReference>
<sequence>MKKYFKARRQKPAPPIVPAADSSQAQGSSSNIASKADHPSKAPSFPDGIKVLYNCPDATVDICFVHGLTGDREGTWTAHGQAIAWPETLLPPKLPKARILTYGYDAYVVRKSVASENRLIDHATNLLTDLTTNRAECNLSI</sequence>
<evidence type="ECO:0000313" key="8">
    <source>
        <dbReference type="EMBL" id="RDW63403.1"/>
    </source>
</evidence>
<gene>
    <name evidence="8" type="ORF">BP6252_10948</name>
</gene>
<feature type="region of interest" description="Disordered" evidence="7">
    <location>
        <begin position="1"/>
        <end position="42"/>
    </location>
</feature>
<keyword evidence="4" id="KW-0256">Endoplasmic reticulum</keyword>
<dbReference type="GO" id="GO:0005783">
    <property type="term" value="C:endoplasmic reticulum"/>
    <property type="evidence" value="ECO:0007669"/>
    <property type="project" value="UniProtKB-SubCell"/>
</dbReference>
<dbReference type="EMBL" id="PDLM01000013">
    <property type="protein sequence ID" value="RDW63403.1"/>
    <property type="molecule type" value="Genomic_DNA"/>
</dbReference>